<name>A0ABU0F209_9PSEU</name>
<accession>A0ABU0F209</accession>
<comment type="caution">
    <text evidence="2">The sequence shown here is derived from an EMBL/GenBank/DDBJ whole genome shotgun (WGS) entry which is preliminary data.</text>
</comment>
<dbReference type="Proteomes" id="UP001229651">
    <property type="component" value="Unassembled WGS sequence"/>
</dbReference>
<keyword evidence="2" id="KW-0489">Methyltransferase</keyword>
<proteinExistence type="predicted"/>
<dbReference type="GO" id="GO:0008168">
    <property type="term" value="F:methyltransferase activity"/>
    <property type="evidence" value="ECO:0007669"/>
    <property type="project" value="UniProtKB-KW"/>
</dbReference>
<dbReference type="RefSeq" id="WP_306996085.1">
    <property type="nucleotide sequence ID" value="NZ_JAUSUT010000001.1"/>
</dbReference>
<feature type="domain" description="Methyltransferase type 11" evidence="1">
    <location>
        <begin position="149"/>
        <end position="236"/>
    </location>
</feature>
<dbReference type="InterPro" id="IPR013216">
    <property type="entry name" value="Methyltransf_11"/>
</dbReference>
<dbReference type="InterPro" id="IPR050508">
    <property type="entry name" value="Methyltransf_Superfamily"/>
</dbReference>
<dbReference type="PANTHER" id="PTHR42912">
    <property type="entry name" value="METHYLTRANSFERASE"/>
    <property type="match status" value="1"/>
</dbReference>
<protein>
    <submittedName>
        <fullName evidence="2">SAM-dependent methyltransferase</fullName>
    </submittedName>
</protein>
<sequence>MAVDVAGEVCRHTGRQMCPRCSWTRPRDAALLVLRGRTARTALPVAIVVGTVLSLVNQGSTILAGTATTSTWVRVAVNYAVPFTVASVGYLAGRRTAADTTPWQGYLVGYHDARPGITELILGQATDRRAERPYSWLLERLPGRHAVILDLACGSAPTRELVPDARWLGVDFSAGELALAVAAGRGPVVRGRAEQLPIGDNSVGAVCAAMCLPVLTPLDEVLAEVKRVLRPGGTLVALVPSRMWFGRGLLGWWRVLRALGVRSQPWPNPGARDGLPKILRAHGFVVEAGERRVFRREIGDPRAAALVVDGLYLPGIPPDRVEAARAALASWARPGRRLPFPLRRVVAHLPVAG</sequence>
<dbReference type="NCBIfam" id="NF038050">
    <property type="entry name" value="NrtS"/>
    <property type="match status" value="1"/>
</dbReference>
<dbReference type="InterPro" id="IPR047700">
    <property type="entry name" value="NrtS-like"/>
</dbReference>
<dbReference type="InterPro" id="IPR029063">
    <property type="entry name" value="SAM-dependent_MTases_sf"/>
</dbReference>
<organism evidence="2 3">
    <name type="scientific">Amycolatopsis thermophila</name>
    <dbReference type="NCBI Taxonomy" id="206084"/>
    <lineage>
        <taxon>Bacteria</taxon>
        <taxon>Bacillati</taxon>
        <taxon>Actinomycetota</taxon>
        <taxon>Actinomycetes</taxon>
        <taxon>Pseudonocardiales</taxon>
        <taxon>Pseudonocardiaceae</taxon>
        <taxon>Amycolatopsis</taxon>
    </lineage>
</organism>
<keyword evidence="3" id="KW-1185">Reference proteome</keyword>
<evidence type="ECO:0000259" key="1">
    <source>
        <dbReference type="Pfam" id="PF08241"/>
    </source>
</evidence>
<dbReference type="SUPFAM" id="SSF53335">
    <property type="entry name" value="S-adenosyl-L-methionine-dependent methyltransferases"/>
    <property type="match status" value="1"/>
</dbReference>
<dbReference type="Pfam" id="PF08241">
    <property type="entry name" value="Methyltransf_11"/>
    <property type="match status" value="1"/>
</dbReference>
<dbReference type="PANTHER" id="PTHR42912:SF93">
    <property type="entry name" value="N6-ADENOSINE-METHYLTRANSFERASE TMT1A"/>
    <property type="match status" value="1"/>
</dbReference>
<dbReference type="CDD" id="cd02440">
    <property type="entry name" value="AdoMet_MTases"/>
    <property type="match status" value="1"/>
</dbReference>
<dbReference type="EMBL" id="JAUSUT010000001">
    <property type="protein sequence ID" value="MDQ0381428.1"/>
    <property type="molecule type" value="Genomic_DNA"/>
</dbReference>
<evidence type="ECO:0000313" key="3">
    <source>
        <dbReference type="Proteomes" id="UP001229651"/>
    </source>
</evidence>
<gene>
    <name evidence="2" type="ORF">FB470_005422</name>
</gene>
<reference evidence="2 3" key="1">
    <citation type="submission" date="2023-07" db="EMBL/GenBank/DDBJ databases">
        <title>Sequencing the genomes of 1000 actinobacteria strains.</title>
        <authorList>
            <person name="Klenk H.-P."/>
        </authorList>
    </citation>
    <scope>NUCLEOTIDE SEQUENCE [LARGE SCALE GENOMIC DNA]</scope>
    <source>
        <strain evidence="2 3">DSM 45805</strain>
    </source>
</reference>
<dbReference type="GO" id="GO:0032259">
    <property type="term" value="P:methylation"/>
    <property type="evidence" value="ECO:0007669"/>
    <property type="project" value="UniProtKB-KW"/>
</dbReference>
<keyword evidence="2" id="KW-0808">Transferase</keyword>
<evidence type="ECO:0000313" key="2">
    <source>
        <dbReference type="EMBL" id="MDQ0381428.1"/>
    </source>
</evidence>
<dbReference type="Gene3D" id="3.40.50.150">
    <property type="entry name" value="Vaccinia Virus protein VP39"/>
    <property type="match status" value="1"/>
</dbReference>